<keyword evidence="11" id="KW-1185">Reference proteome</keyword>
<dbReference type="InterPro" id="IPR008991">
    <property type="entry name" value="Translation_prot_SH3-like_sf"/>
</dbReference>
<evidence type="ECO:0000256" key="6">
    <source>
        <dbReference type="NCBIfam" id="TIGR00922"/>
    </source>
</evidence>
<dbReference type="GO" id="GO:0005829">
    <property type="term" value="C:cytosol"/>
    <property type="evidence" value="ECO:0007669"/>
    <property type="project" value="UniProtKB-ARBA"/>
</dbReference>
<keyword evidence="4 5" id="KW-0804">Transcription</keyword>
<evidence type="ECO:0000259" key="9">
    <source>
        <dbReference type="SMART" id="SM00739"/>
    </source>
</evidence>
<dbReference type="SUPFAM" id="SSF50104">
    <property type="entry name" value="Translation proteins SH3-like domain"/>
    <property type="match status" value="1"/>
</dbReference>
<dbReference type="PRINTS" id="PR00338">
    <property type="entry name" value="NUSGTNSCPFCT"/>
</dbReference>
<sequence length="183" mass="20444">MADNNVKKWYVVRAVSGQENKVKNYIETETARLGMSDYVSQVLVPTEKVVQVREGKKITKERVYFPGYVMIEANLTGEIPHIIKSIPGVIGFLGETKGGDAVPLRQAEVNRMLGKVDELSVKVDNVAIPYSVGETVKVIDGPFNGFNGTIEKVNEEKRKLEVMVKIFGRKTPLELSFMQVEKV</sequence>
<accession>A0A1M6IRQ7</accession>
<dbReference type="STRING" id="683124.SAMN05444337_1849"/>
<evidence type="ECO:0000256" key="1">
    <source>
        <dbReference type="ARBA" id="ARBA00022472"/>
    </source>
</evidence>
<dbReference type="Pfam" id="PF02357">
    <property type="entry name" value="NusG"/>
    <property type="match status" value="1"/>
</dbReference>
<feature type="domain" description="KOW" evidence="9">
    <location>
        <begin position="129"/>
        <end position="156"/>
    </location>
</feature>
<dbReference type="GO" id="GO:0031564">
    <property type="term" value="P:transcription antitermination"/>
    <property type="evidence" value="ECO:0007669"/>
    <property type="project" value="UniProtKB-UniRule"/>
</dbReference>
<dbReference type="EMBL" id="FQZH01000003">
    <property type="protein sequence ID" value="SHJ37075.1"/>
    <property type="molecule type" value="Genomic_DNA"/>
</dbReference>
<dbReference type="Pfam" id="PF00467">
    <property type="entry name" value="KOW"/>
    <property type="match status" value="1"/>
</dbReference>
<evidence type="ECO:0000256" key="4">
    <source>
        <dbReference type="ARBA" id="ARBA00023163"/>
    </source>
</evidence>
<evidence type="ECO:0000313" key="10">
    <source>
        <dbReference type="EMBL" id="SHJ37075.1"/>
    </source>
</evidence>
<protein>
    <recommendedName>
        <fullName evidence="5 6">Transcription termination/antitermination protein NusG</fullName>
    </recommendedName>
</protein>
<dbReference type="InterPro" id="IPR001062">
    <property type="entry name" value="Transcrpt_antiterm_NusG"/>
</dbReference>
<comment type="similarity">
    <text evidence="5 7">Belongs to the NusG family.</text>
</comment>
<dbReference type="InterPro" id="IPR043425">
    <property type="entry name" value="NusG-like"/>
</dbReference>
<evidence type="ECO:0000256" key="5">
    <source>
        <dbReference type="HAMAP-Rule" id="MF_00948"/>
    </source>
</evidence>
<evidence type="ECO:0000256" key="3">
    <source>
        <dbReference type="ARBA" id="ARBA00023015"/>
    </source>
</evidence>
<dbReference type="AlphaFoldDB" id="A0A1M6IRQ7"/>
<dbReference type="Gene3D" id="2.30.30.30">
    <property type="match status" value="1"/>
</dbReference>
<evidence type="ECO:0000256" key="2">
    <source>
        <dbReference type="ARBA" id="ARBA00022814"/>
    </source>
</evidence>
<dbReference type="InterPro" id="IPR047050">
    <property type="entry name" value="NGN"/>
</dbReference>
<dbReference type="GO" id="GO:0032784">
    <property type="term" value="P:regulation of DNA-templated transcription elongation"/>
    <property type="evidence" value="ECO:0007669"/>
    <property type="project" value="InterPro"/>
</dbReference>
<dbReference type="NCBIfam" id="TIGR00922">
    <property type="entry name" value="nusG"/>
    <property type="match status" value="1"/>
</dbReference>
<dbReference type="Gene3D" id="3.30.70.940">
    <property type="entry name" value="NusG, N-terminal domain"/>
    <property type="match status" value="1"/>
</dbReference>
<proteinExistence type="inferred from homology"/>
<dbReference type="HAMAP" id="MF_00948">
    <property type="entry name" value="NusG"/>
    <property type="match status" value="1"/>
</dbReference>
<comment type="function">
    <text evidence="5 7">Participates in transcription elongation, termination and antitermination.</text>
</comment>
<dbReference type="InterPro" id="IPR036735">
    <property type="entry name" value="NGN_dom_sf"/>
</dbReference>
<keyword evidence="1 5" id="KW-0806">Transcription termination</keyword>
<evidence type="ECO:0000313" key="11">
    <source>
        <dbReference type="Proteomes" id="UP000184232"/>
    </source>
</evidence>
<dbReference type="SMART" id="SM00739">
    <property type="entry name" value="KOW"/>
    <property type="match status" value="1"/>
</dbReference>
<dbReference type="PANTHER" id="PTHR30265">
    <property type="entry name" value="RHO-INTERACTING TRANSCRIPTION TERMINATION FACTOR NUSG"/>
    <property type="match status" value="1"/>
</dbReference>
<dbReference type="SMART" id="SM00738">
    <property type="entry name" value="NGN"/>
    <property type="match status" value="1"/>
</dbReference>
<dbReference type="FunFam" id="2.30.30.30:FF:000002">
    <property type="entry name" value="Transcription termination/antitermination factor NusG"/>
    <property type="match status" value="1"/>
</dbReference>
<feature type="domain" description="NusG-like N-terminal" evidence="8">
    <location>
        <begin position="6"/>
        <end position="116"/>
    </location>
</feature>
<organism evidence="10 11">
    <name type="scientific">Flavobacterium haoranii</name>
    <dbReference type="NCBI Taxonomy" id="683124"/>
    <lineage>
        <taxon>Bacteria</taxon>
        <taxon>Pseudomonadati</taxon>
        <taxon>Bacteroidota</taxon>
        <taxon>Flavobacteriia</taxon>
        <taxon>Flavobacteriales</taxon>
        <taxon>Flavobacteriaceae</taxon>
        <taxon>Flavobacterium</taxon>
    </lineage>
</organism>
<name>A0A1M6IRQ7_9FLAO</name>
<dbReference type="PANTHER" id="PTHR30265:SF2">
    <property type="entry name" value="TRANSCRIPTION TERMINATION_ANTITERMINATION PROTEIN NUSG"/>
    <property type="match status" value="1"/>
</dbReference>
<dbReference type="GO" id="GO:0006353">
    <property type="term" value="P:DNA-templated transcription termination"/>
    <property type="evidence" value="ECO:0007669"/>
    <property type="project" value="UniProtKB-UniRule"/>
</dbReference>
<keyword evidence="2 5" id="KW-0889">Transcription antitermination</keyword>
<dbReference type="SUPFAM" id="SSF82679">
    <property type="entry name" value="N-utilization substance G protein NusG, N-terminal domain"/>
    <property type="match status" value="1"/>
</dbReference>
<dbReference type="CDD" id="cd09891">
    <property type="entry name" value="NGN_Bact_1"/>
    <property type="match status" value="1"/>
</dbReference>
<dbReference type="InterPro" id="IPR005824">
    <property type="entry name" value="KOW"/>
</dbReference>
<dbReference type="InterPro" id="IPR014722">
    <property type="entry name" value="Rib_uL2_dom2"/>
</dbReference>
<dbReference type="RefSeq" id="WP_072784291.1">
    <property type="nucleotide sequence ID" value="NZ_CP045292.1"/>
</dbReference>
<evidence type="ECO:0000256" key="7">
    <source>
        <dbReference type="RuleBase" id="RU000538"/>
    </source>
</evidence>
<dbReference type="InterPro" id="IPR006645">
    <property type="entry name" value="NGN-like_dom"/>
</dbReference>
<dbReference type="OrthoDB" id="9809075at2"/>
<dbReference type="CDD" id="cd06091">
    <property type="entry name" value="KOW_NusG"/>
    <property type="match status" value="1"/>
</dbReference>
<keyword evidence="3 5" id="KW-0805">Transcription regulation</keyword>
<reference evidence="10 11" key="1">
    <citation type="submission" date="2016-11" db="EMBL/GenBank/DDBJ databases">
        <authorList>
            <person name="Jaros S."/>
            <person name="Januszkiewicz K."/>
            <person name="Wedrychowicz H."/>
        </authorList>
    </citation>
    <scope>NUCLEOTIDE SEQUENCE [LARGE SCALE GENOMIC DNA]</scope>
    <source>
        <strain evidence="10 11">DSM 22807</strain>
    </source>
</reference>
<dbReference type="Proteomes" id="UP000184232">
    <property type="component" value="Unassembled WGS sequence"/>
</dbReference>
<gene>
    <name evidence="5" type="primary">nusG</name>
    <name evidence="10" type="ORF">SAMN05444337_1849</name>
</gene>
<evidence type="ECO:0000259" key="8">
    <source>
        <dbReference type="SMART" id="SM00738"/>
    </source>
</evidence>
<dbReference type="GO" id="GO:0006354">
    <property type="term" value="P:DNA-templated transcription elongation"/>
    <property type="evidence" value="ECO:0007669"/>
    <property type="project" value="UniProtKB-UniRule"/>
</dbReference>